<feature type="transmembrane region" description="Helical" evidence="10">
    <location>
        <begin position="251"/>
        <end position="272"/>
    </location>
</feature>
<evidence type="ECO:0000256" key="1">
    <source>
        <dbReference type="ARBA" id="ARBA00004651"/>
    </source>
</evidence>
<accession>A0AAD3RD90</accession>
<dbReference type="GO" id="GO:0045907">
    <property type="term" value="P:positive regulation of vasoconstriction"/>
    <property type="evidence" value="ECO:0007669"/>
    <property type="project" value="TreeGrafter"/>
</dbReference>
<evidence type="ECO:0000256" key="6">
    <source>
        <dbReference type="ARBA" id="ARBA00023136"/>
    </source>
</evidence>
<evidence type="ECO:0000256" key="5">
    <source>
        <dbReference type="ARBA" id="ARBA00023040"/>
    </source>
</evidence>
<feature type="transmembrane region" description="Helical" evidence="10">
    <location>
        <begin position="284"/>
        <end position="307"/>
    </location>
</feature>
<sequence length="556" mass="61868">MRPLNDSDFVDAEDVARDESLARAEIALLSVIFVSAAILNTAVLLLLWRQRKQMSRMRVFVFHLCLADLVVAFFQVCPQLIWDITDRFAGPDLVCRLVKYLQVLGMFSSTYMIVVMTVDRYQAVCNPMVKFQRSRTRLNVPVCVAWGISLLGSLPQVFIFSQVEVAPGVLDCWAKFIQPWGLQTYITWTTLIIFVLPVTTILVCQVRICRAIQINLYQQKTQQRGGVGLPLPSRASGVAGMSKARVKTLKMTVVIVLAYIVCWAPFFTVQLWSAWDAHAPKETATFTILMLLASLNSCANPCIYLLFSGQFPRRLVALLCQKQSNAISSIHSPTPALSSSSPPSSLPHENREEDLTSACCRGCPTSSAGRRRGCSGRDRPCTMAKVSIATRHKVVSLHHQGLSQVEISRQTGVSRCAVQALLQKHKETGTVEDQRRSGRPRKLSRADERHIKLTSLRNRTMSSSAITSHLAETSGTLVHPSTVRRSLARSGLNGRLAAKKQALHCDKNTDKSLTNAQKHKSRDGEKWQQVVWTDEPGSEVFDSDMLAGKKCKEESL</sequence>
<keyword evidence="7 10" id="KW-0675">Receptor</keyword>
<dbReference type="FunFam" id="1.20.1070.10:FF:000205">
    <property type="entry name" value="[Arg8]-vasotocin receptor"/>
    <property type="match status" value="1"/>
</dbReference>
<dbReference type="PANTHER" id="PTHR24241">
    <property type="entry name" value="NEUROPEPTIDE RECEPTOR-RELATED G-PROTEIN COUPLED RECEPTOR"/>
    <property type="match status" value="1"/>
</dbReference>
<evidence type="ECO:0000259" key="12">
    <source>
        <dbReference type="PROSITE" id="PS50262"/>
    </source>
</evidence>
<feature type="transmembrane region" description="Helical" evidence="10">
    <location>
        <begin position="185"/>
        <end position="204"/>
    </location>
</feature>
<feature type="transmembrane region" description="Helical" evidence="10">
    <location>
        <begin position="26"/>
        <end position="48"/>
    </location>
</feature>
<name>A0AAD3RD90_LATJO</name>
<dbReference type="GO" id="GO:0015074">
    <property type="term" value="P:DNA integration"/>
    <property type="evidence" value="ECO:0007669"/>
    <property type="project" value="InterPro"/>
</dbReference>
<evidence type="ECO:0000256" key="7">
    <source>
        <dbReference type="ARBA" id="ARBA00023170"/>
    </source>
</evidence>
<proteinExistence type="inferred from homology"/>
<feature type="region of interest" description="Disordered" evidence="11">
    <location>
        <begin position="427"/>
        <end position="448"/>
    </location>
</feature>
<dbReference type="PROSITE" id="PS00237">
    <property type="entry name" value="G_PROTEIN_RECEP_F1_1"/>
    <property type="match status" value="1"/>
</dbReference>
<keyword evidence="3 10" id="KW-0812">Transmembrane</keyword>
<keyword evidence="2" id="KW-1003">Cell membrane</keyword>
<dbReference type="Pfam" id="PF01498">
    <property type="entry name" value="HTH_Tnp_Tc3_2"/>
    <property type="match status" value="1"/>
</dbReference>
<feature type="compositionally biased region" description="Basic and acidic residues" evidence="11">
    <location>
        <begin position="427"/>
        <end position="436"/>
    </location>
</feature>
<keyword evidence="4 10" id="KW-1133">Transmembrane helix</keyword>
<dbReference type="InterPro" id="IPR009057">
    <property type="entry name" value="Homeodomain-like_sf"/>
</dbReference>
<feature type="transmembrane region" description="Helical" evidence="10">
    <location>
        <begin position="101"/>
        <end position="118"/>
    </location>
</feature>
<dbReference type="PROSITE" id="PS50262">
    <property type="entry name" value="G_PROTEIN_RECEP_F1_2"/>
    <property type="match status" value="1"/>
</dbReference>
<evidence type="ECO:0000313" key="14">
    <source>
        <dbReference type="Proteomes" id="UP001279410"/>
    </source>
</evidence>
<dbReference type="InterPro" id="IPR000276">
    <property type="entry name" value="GPCR_Rhodpsn"/>
</dbReference>
<comment type="similarity">
    <text evidence="10">Belongs to the G-protein coupled receptor 1 family. Vasopressin/oxytocin receptor subfamily.</text>
</comment>
<dbReference type="InterPro" id="IPR002492">
    <property type="entry name" value="Transposase_Tc1-like"/>
</dbReference>
<dbReference type="EMBL" id="BRZM01000069">
    <property type="protein sequence ID" value="GLD64397.1"/>
    <property type="molecule type" value="Genomic_DNA"/>
</dbReference>
<evidence type="ECO:0000256" key="3">
    <source>
        <dbReference type="ARBA" id="ARBA00022692"/>
    </source>
</evidence>
<feature type="transmembrane region" description="Helical" evidence="10">
    <location>
        <begin position="138"/>
        <end position="160"/>
    </location>
</feature>
<dbReference type="PANTHER" id="PTHR24241:SF133">
    <property type="entry name" value="OXYTOCIN RECEPTOR"/>
    <property type="match status" value="1"/>
</dbReference>
<feature type="compositionally biased region" description="Low complexity" evidence="11">
    <location>
        <begin position="330"/>
        <end position="347"/>
    </location>
</feature>
<evidence type="ECO:0000256" key="10">
    <source>
        <dbReference type="RuleBase" id="RU046427"/>
    </source>
</evidence>
<feature type="transmembrane region" description="Helical" evidence="10">
    <location>
        <begin position="60"/>
        <end position="81"/>
    </location>
</feature>
<dbReference type="PRINTS" id="PR00237">
    <property type="entry name" value="GPCRRHODOPSN"/>
</dbReference>
<feature type="domain" description="G-protein coupled receptors family 1 profile" evidence="12">
    <location>
        <begin position="39"/>
        <end position="304"/>
    </location>
</feature>
<comment type="caution">
    <text evidence="13">The sequence shown here is derived from an EMBL/GenBank/DDBJ whole genome shotgun (WGS) entry which is preliminary data.</text>
</comment>
<reference evidence="13" key="1">
    <citation type="submission" date="2022-08" db="EMBL/GenBank/DDBJ databases">
        <title>Genome sequencing of akame (Lates japonicus).</title>
        <authorList>
            <person name="Hashiguchi Y."/>
            <person name="Takahashi H."/>
        </authorList>
    </citation>
    <scope>NUCLEOTIDE SEQUENCE</scope>
    <source>
        <strain evidence="13">Kochi</strain>
    </source>
</reference>
<keyword evidence="8 10" id="KW-0325">Glycoprotein</keyword>
<dbReference type="GO" id="GO:0042277">
    <property type="term" value="F:peptide binding"/>
    <property type="evidence" value="ECO:0007669"/>
    <property type="project" value="TreeGrafter"/>
</dbReference>
<dbReference type="InterPro" id="IPR036388">
    <property type="entry name" value="WH-like_DNA-bd_sf"/>
</dbReference>
<dbReference type="GO" id="GO:0006313">
    <property type="term" value="P:DNA transposition"/>
    <property type="evidence" value="ECO:0007669"/>
    <property type="project" value="InterPro"/>
</dbReference>
<evidence type="ECO:0000256" key="11">
    <source>
        <dbReference type="SAM" id="MobiDB-lite"/>
    </source>
</evidence>
<dbReference type="GO" id="GO:0001992">
    <property type="term" value="P:regulation of systemic arterial blood pressure by vasopressin"/>
    <property type="evidence" value="ECO:0007669"/>
    <property type="project" value="TreeGrafter"/>
</dbReference>
<dbReference type="InterPro" id="IPR017452">
    <property type="entry name" value="GPCR_Rhodpsn_7TM"/>
</dbReference>
<evidence type="ECO:0000256" key="9">
    <source>
        <dbReference type="ARBA" id="ARBA00023224"/>
    </source>
</evidence>
<comment type="subcellular location">
    <subcellularLocation>
        <location evidence="1 10">Cell membrane</location>
        <topology evidence="1 10">Multi-pass membrane protein</topology>
    </subcellularLocation>
</comment>
<dbReference type="PRINTS" id="PR00896">
    <property type="entry name" value="VASOPRESSINR"/>
</dbReference>
<dbReference type="GO" id="GO:0032870">
    <property type="term" value="P:cellular response to hormone stimulus"/>
    <property type="evidence" value="ECO:0007669"/>
    <property type="project" value="TreeGrafter"/>
</dbReference>
<keyword evidence="6 10" id="KW-0472">Membrane</keyword>
<evidence type="ECO:0000313" key="13">
    <source>
        <dbReference type="EMBL" id="GLD64397.1"/>
    </source>
</evidence>
<dbReference type="SUPFAM" id="SSF81321">
    <property type="entry name" value="Family A G protein-coupled receptor-like"/>
    <property type="match status" value="1"/>
</dbReference>
<dbReference type="Pfam" id="PF00001">
    <property type="entry name" value="7tm_1"/>
    <property type="match status" value="1"/>
</dbReference>
<evidence type="ECO:0000256" key="4">
    <source>
        <dbReference type="ARBA" id="ARBA00022989"/>
    </source>
</evidence>
<evidence type="ECO:0000256" key="2">
    <source>
        <dbReference type="ARBA" id="ARBA00022475"/>
    </source>
</evidence>
<dbReference type="InterPro" id="IPR001817">
    <property type="entry name" value="Vasoprsn_rcpt"/>
</dbReference>
<keyword evidence="9 10" id="KW-0807">Transducer</keyword>
<dbReference type="AlphaFoldDB" id="A0AAD3RD90"/>
<keyword evidence="14" id="KW-1185">Reference proteome</keyword>
<dbReference type="CDD" id="cd15388">
    <property type="entry name" value="7tmA_V2R"/>
    <property type="match status" value="1"/>
</dbReference>
<dbReference type="GO" id="GO:0005000">
    <property type="term" value="F:vasopressin receptor activity"/>
    <property type="evidence" value="ECO:0007669"/>
    <property type="project" value="InterPro"/>
</dbReference>
<dbReference type="Gene3D" id="1.20.1070.10">
    <property type="entry name" value="Rhodopsin 7-helix transmembrane proteins"/>
    <property type="match status" value="1"/>
</dbReference>
<dbReference type="GO" id="GO:0003677">
    <property type="term" value="F:DNA binding"/>
    <property type="evidence" value="ECO:0007669"/>
    <property type="project" value="InterPro"/>
</dbReference>
<feature type="region of interest" description="Disordered" evidence="11">
    <location>
        <begin position="330"/>
        <end position="350"/>
    </location>
</feature>
<gene>
    <name evidence="13" type="ORF">AKAME5_001594400</name>
</gene>
<dbReference type="SUPFAM" id="SSF46689">
    <property type="entry name" value="Homeodomain-like"/>
    <property type="match status" value="1"/>
</dbReference>
<dbReference type="Proteomes" id="UP001279410">
    <property type="component" value="Unassembled WGS sequence"/>
</dbReference>
<dbReference type="Gene3D" id="1.10.10.10">
    <property type="entry name" value="Winged helix-like DNA-binding domain superfamily/Winged helix DNA-binding domain"/>
    <property type="match status" value="1"/>
</dbReference>
<feature type="region of interest" description="Disordered" evidence="11">
    <location>
        <begin position="508"/>
        <end position="529"/>
    </location>
</feature>
<protein>
    <submittedName>
        <fullName evidence="13">Vasopressin V2 receptor-like protein</fullName>
    </submittedName>
</protein>
<organism evidence="13 14">
    <name type="scientific">Lates japonicus</name>
    <name type="common">Japanese lates</name>
    <dbReference type="NCBI Taxonomy" id="270547"/>
    <lineage>
        <taxon>Eukaryota</taxon>
        <taxon>Metazoa</taxon>
        <taxon>Chordata</taxon>
        <taxon>Craniata</taxon>
        <taxon>Vertebrata</taxon>
        <taxon>Euteleostomi</taxon>
        <taxon>Actinopterygii</taxon>
        <taxon>Neopterygii</taxon>
        <taxon>Teleostei</taxon>
        <taxon>Neoteleostei</taxon>
        <taxon>Acanthomorphata</taxon>
        <taxon>Carangaria</taxon>
        <taxon>Carangaria incertae sedis</taxon>
        <taxon>Centropomidae</taxon>
        <taxon>Lates</taxon>
    </lineage>
</organism>
<evidence type="ECO:0000256" key="8">
    <source>
        <dbReference type="ARBA" id="ARBA00023180"/>
    </source>
</evidence>
<dbReference type="GO" id="GO:0005886">
    <property type="term" value="C:plasma membrane"/>
    <property type="evidence" value="ECO:0007669"/>
    <property type="project" value="UniProtKB-SubCell"/>
</dbReference>
<keyword evidence="5 10" id="KW-0297">G-protein coupled receptor</keyword>